<feature type="domain" description="Heterokaryon incompatibility" evidence="1">
    <location>
        <begin position="59"/>
        <end position="215"/>
    </location>
</feature>
<dbReference type="EMBL" id="JAVRRG010000006">
    <property type="protein sequence ID" value="KAK5100735.1"/>
    <property type="molecule type" value="Genomic_DNA"/>
</dbReference>
<reference evidence="2 3" key="1">
    <citation type="submission" date="2023-08" db="EMBL/GenBank/DDBJ databases">
        <title>Black Yeasts Isolated from many extreme environments.</title>
        <authorList>
            <person name="Coleine C."/>
            <person name="Stajich J.E."/>
            <person name="Selbmann L."/>
        </authorList>
    </citation>
    <scope>NUCLEOTIDE SEQUENCE [LARGE SCALE GENOMIC DNA]</scope>
    <source>
        <strain evidence="2 3">CCFEE 5885</strain>
    </source>
</reference>
<dbReference type="Proteomes" id="UP001345013">
    <property type="component" value="Unassembled WGS sequence"/>
</dbReference>
<evidence type="ECO:0000313" key="2">
    <source>
        <dbReference type="EMBL" id="KAK5100735.1"/>
    </source>
</evidence>
<evidence type="ECO:0000313" key="3">
    <source>
        <dbReference type="Proteomes" id="UP001345013"/>
    </source>
</evidence>
<accession>A0ABR0KMD3</accession>
<dbReference type="Pfam" id="PF26639">
    <property type="entry name" value="Het-6_barrel"/>
    <property type="match status" value="1"/>
</dbReference>
<sequence length="624" mass="69606">MSRAPESQPIDRRRYGAQYCLDECRKQIRLLVVSPGSHDTIVACDIKICSLFDEGHPRYEAVSYAWSHVKGEGVILVSGDRTIVPAATEEALRNLRYLDRPRTLWLDAICIDQENTEERNQQVALMHEIYKKTTRTVVWLGKADESTVGAIDTIKLIHNQMCAETDYGKKLREVLYGQANIFQYSTTPLPEGCDFTALRSFLRRTWFGRLWVVHEVALGPCGIVYCGEHEISLIDLMRTAIWIQHKQHQLPFDLDKEDGMLNASYMSAHVDHDQGWFSADHGKKPFLADLLRYFRPFGVSEARDIVWAASGQPLPSSLTPRYQKPLREVLRDTTRVAIQESGDLWILRYVDHEVVSVSSNMPDETVPSWVPSLFRKPNQEKEPNPLRSAFRANKGLEGSHSVEGVLGSSNEDLLIANGLKLGTLNAVGPVLGNESQSIPRVQELLHRTLAQKFVQADSFAGSLSSFTTHDLVLTLVGGSTFNPSPAQKGECEPVASIFNEFVAVLDAVCQTNHPDRSDDESYTFANTLENARFARCVWAIRYACTNRRLFTTQGGQIGLGLGPQASQEGDVVCVLAGSRMPMVLRPAATGFRVVGPCYVHGIMQGEAAAMIAEGRIDQEQFVLR</sequence>
<comment type="caution">
    <text evidence="2">The sequence shown here is derived from an EMBL/GenBank/DDBJ whole genome shotgun (WGS) entry which is preliminary data.</text>
</comment>
<protein>
    <recommendedName>
        <fullName evidence="1">Heterokaryon incompatibility domain-containing protein</fullName>
    </recommendedName>
</protein>
<dbReference type="InterPro" id="IPR052895">
    <property type="entry name" value="HetReg/Transcr_Mod"/>
</dbReference>
<gene>
    <name evidence="2" type="ORF">LTR24_000881</name>
</gene>
<organism evidence="2 3">
    <name type="scientific">Lithohypha guttulata</name>
    <dbReference type="NCBI Taxonomy" id="1690604"/>
    <lineage>
        <taxon>Eukaryota</taxon>
        <taxon>Fungi</taxon>
        <taxon>Dikarya</taxon>
        <taxon>Ascomycota</taxon>
        <taxon>Pezizomycotina</taxon>
        <taxon>Eurotiomycetes</taxon>
        <taxon>Chaetothyriomycetidae</taxon>
        <taxon>Chaetothyriales</taxon>
        <taxon>Trichomeriaceae</taxon>
        <taxon>Lithohypha</taxon>
    </lineage>
</organism>
<evidence type="ECO:0000259" key="1">
    <source>
        <dbReference type="Pfam" id="PF06985"/>
    </source>
</evidence>
<dbReference type="InterPro" id="IPR010730">
    <property type="entry name" value="HET"/>
</dbReference>
<dbReference type="PANTHER" id="PTHR24148:SF73">
    <property type="entry name" value="HET DOMAIN PROTEIN (AFU_ORTHOLOGUE AFUA_8G01020)"/>
    <property type="match status" value="1"/>
</dbReference>
<name>A0ABR0KMD3_9EURO</name>
<proteinExistence type="predicted"/>
<dbReference type="PANTHER" id="PTHR24148">
    <property type="entry name" value="ANKYRIN REPEAT DOMAIN-CONTAINING PROTEIN 39 HOMOLOG-RELATED"/>
    <property type="match status" value="1"/>
</dbReference>
<dbReference type="Pfam" id="PF06985">
    <property type="entry name" value="HET"/>
    <property type="match status" value="1"/>
</dbReference>
<keyword evidence="3" id="KW-1185">Reference proteome</keyword>